<name>A0A3P7I4W3_STRVU</name>
<evidence type="ECO:0000259" key="1">
    <source>
        <dbReference type="PROSITE" id="PS50835"/>
    </source>
</evidence>
<dbReference type="InterPro" id="IPR013098">
    <property type="entry name" value="Ig_I-set"/>
</dbReference>
<dbReference type="EMBL" id="UYYB01006576">
    <property type="protein sequence ID" value="VDM67800.1"/>
    <property type="molecule type" value="Genomic_DNA"/>
</dbReference>
<dbReference type="Gene3D" id="2.60.40.10">
    <property type="entry name" value="Immunoglobulins"/>
    <property type="match status" value="2"/>
</dbReference>
<dbReference type="AlphaFoldDB" id="A0A3P7I4W3"/>
<dbReference type="OrthoDB" id="5865883at2759"/>
<protein>
    <recommendedName>
        <fullName evidence="1">Ig-like domain-containing protein</fullName>
    </recommendedName>
</protein>
<dbReference type="PANTHER" id="PTHR47633">
    <property type="entry name" value="IMMUNOGLOBULIN"/>
    <property type="match status" value="1"/>
</dbReference>
<dbReference type="Pfam" id="PF07679">
    <property type="entry name" value="I-set"/>
    <property type="match status" value="2"/>
</dbReference>
<dbReference type="Proteomes" id="UP000270094">
    <property type="component" value="Unassembled WGS sequence"/>
</dbReference>
<dbReference type="InterPro" id="IPR007110">
    <property type="entry name" value="Ig-like_dom"/>
</dbReference>
<dbReference type="PROSITE" id="PS50835">
    <property type="entry name" value="IG_LIKE"/>
    <property type="match status" value="1"/>
</dbReference>
<evidence type="ECO:0000313" key="2">
    <source>
        <dbReference type="EMBL" id="VDM67800.1"/>
    </source>
</evidence>
<accession>A0A3P7I4W3</accession>
<feature type="domain" description="Ig-like" evidence="1">
    <location>
        <begin position="103"/>
        <end position="184"/>
    </location>
</feature>
<organism evidence="2 3">
    <name type="scientific">Strongylus vulgaris</name>
    <name type="common">Blood worm</name>
    <dbReference type="NCBI Taxonomy" id="40348"/>
    <lineage>
        <taxon>Eukaryota</taxon>
        <taxon>Metazoa</taxon>
        <taxon>Ecdysozoa</taxon>
        <taxon>Nematoda</taxon>
        <taxon>Chromadorea</taxon>
        <taxon>Rhabditida</taxon>
        <taxon>Rhabditina</taxon>
        <taxon>Rhabditomorpha</taxon>
        <taxon>Strongyloidea</taxon>
        <taxon>Strongylidae</taxon>
        <taxon>Strongylus</taxon>
    </lineage>
</organism>
<dbReference type="InterPro" id="IPR036179">
    <property type="entry name" value="Ig-like_dom_sf"/>
</dbReference>
<sequence>MLRLECTTLEDNATFSCTIANSFGMRTAECKVIVEDDVLVHKFVGTKVICDRESESADIQAVLNSYPRLQVNLTTTSLYEKAIKEEAEEDFQSLSISYTGEAPRFVLPLKNGSFKGDKCNVKCIVTATPAAEVEWTINGERIIEDINHHVIYEDGIAILQIRDITCEELRIACAASNTYGQTVTECRLIRSTSGEDATESVLSPFFILPLKDMETYEENIRLKCVVCGEPSPKVTWFVDDKQLEDGCVFFPKVFL</sequence>
<gene>
    <name evidence="2" type="ORF">SVUK_LOCUS2798</name>
</gene>
<proteinExistence type="predicted"/>
<dbReference type="SUPFAM" id="SSF48726">
    <property type="entry name" value="Immunoglobulin"/>
    <property type="match status" value="2"/>
</dbReference>
<evidence type="ECO:0000313" key="3">
    <source>
        <dbReference type="Proteomes" id="UP000270094"/>
    </source>
</evidence>
<reference evidence="2 3" key="1">
    <citation type="submission" date="2018-11" db="EMBL/GenBank/DDBJ databases">
        <authorList>
            <consortium name="Pathogen Informatics"/>
        </authorList>
    </citation>
    <scope>NUCLEOTIDE SEQUENCE [LARGE SCALE GENOMIC DNA]</scope>
</reference>
<keyword evidence="3" id="KW-1185">Reference proteome</keyword>
<dbReference type="InterPro" id="IPR013783">
    <property type="entry name" value="Ig-like_fold"/>
</dbReference>